<dbReference type="PANTHER" id="PTHR35901:SF1">
    <property type="entry name" value="EXONUCLEASE VAPC9"/>
    <property type="match status" value="1"/>
</dbReference>
<comment type="caution">
    <text evidence="3">The sequence shown here is derived from an EMBL/GenBank/DDBJ whole genome shotgun (WGS) entry which is preliminary data.</text>
</comment>
<name>A0A951QL37_9CYAN</name>
<gene>
    <name evidence="3" type="ORF">KME60_08250</name>
</gene>
<accession>A0A951QL37</accession>
<keyword evidence="1" id="KW-0460">Magnesium</keyword>
<organism evidence="3 4">
    <name type="scientific">Cyanomargarita calcarea GSE-NOS-MK-12-04C</name>
    <dbReference type="NCBI Taxonomy" id="2839659"/>
    <lineage>
        <taxon>Bacteria</taxon>
        <taxon>Bacillati</taxon>
        <taxon>Cyanobacteriota</taxon>
        <taxon>Cyanophyceae</taxon>
        <taxon>Nostocales</taxon>
        <taxon>Cyanomargaritaceae</taxon>
        <taxon>Cyanomargarita</taxon>
    </lineage>
</organism>
<dbReference type="InterPro" id="IPR029060">
    <property type="entry name" value="PIN-like_dom_sf"/>
</dbReference>
<dbReference type="EMBL" id="JAHHGZ010000007">
    <property type="protein sequence ID" value="MBW4667411.1"/>
    <property type="molecule type" value="Genomic_DNA"/>
</dbReference>
<dbReference type="InterPro" id="IPR051619">
    <property type="entry name" value="TypeII_TA_RNase_PINc/VapC"/>
</dbReference>
<reference evidence="3" key="1">
    <citation type="submission" date="2021-05" db="EMBL/GenBank/DDBJ databases">
        <authorList>
            <person name="Pietrasiak N."/>
            <person name="Ward R."/>
            <person name="Stajich J.E."/>
            <person name="Kurbessoian T."/>
        </authorList>
    </citation>
    <scope>NUCLEOTIDE SEQUENCE</scope>
    <source>
        <strain evidence="3">GSE-NOS-MK-12-04C</strain>
    </source>
</reference>
<dbReference type="InterPro" id="IPR002716">
    <property type="entry name" value="PIN_dom"/>
</dbReference>
<sequence>MKEIYVVDTSVVMQYLLTETYTSYVIVLVRQLQQGTQLCIPEFCLLECANVLWKQVRFQGMPQTEADWLLVELLALPFEIMPVGNLLPRALQIGLSHQLAVYDSLYIALAQSFSCPLITLDQRQAQAATASNVVVKLITDFV</sequence>
<dbReference type="SUPFAM" id="SSF88723">
    <property type="entry name" value="PIN domain-like"/>
    <property type="match status" value="1"/>
</dbReference>
<feature type="domain" description="PIN" evidence="2">
    <location>
        <begin position="5"/>
        <end position="128"/>
    </location>
</feature>
<evidence type="ECO:0000313" key="4">
    <source>
        <dbReference type="Proteomes" id="UP000729701"/>
    </source>
</evidence>
<dbReference type="InterPro" id="IPR044153">
    <property type="entry name" value="PIN_Pae0151-like"/>
</dbReference>
<evidence type="ECO:0000259" key="2">
    <source>
        <dbReference type="Pfam" id="PF01850"/>
    </source>
</evidence>
<dbReference type="Pfam" id="PF01850">
    <property type="entry name" value="PIN"/>
    <property type="match status" value="1"/>
</dbReference>
<proteinExistence type="predicted"/>
<dbReference type="Proteomes" id="UP000729701">
    <property type="component" value="Unassembled WGS sequence"/>
</dbReference>
<evidence type="ECO:0000256" key="1">
    <source>
        <dbReference type="ARBA" id="ARBA00022842"/>
    </source>
</evidence>
<reference evidence="3" key="2">
    <citation type="journal article" date="2022" name="Microbiol. Resour. Announc.">
        <title>Metagenome Sequencing to Explore Phylogenomics of Terrestrial Cyanobacteria.</title>
        <authorList>
            <person name="Ward R.D."/>
            <person name="Stajich J.E."/>
            <person name="Johansen J.R."/>
            <person name="Huntemann M."/>
            <person name="Clum A."/>
            <person name="Foster B."/>
            <person name="Foster B."/>
            <person name="Roux S."/>
            <person name="Palaniappan K."/>
            <person name="Varghese N."/>
            <person name="Mukherjee S."/>
            <person name="Reddy T.B.K."/>
            <person name="Daum C."/>
            <person name="Copeland A."/>
            <person name="Chen I.A."/>
            <person name="Ivanova N.N."/>
            <person name="Kyrpides N.C."/>
            <person name="Shapiro N."/>
            <person name="Eloe-Fadrosh E.A."/>
            <person name="Pietrasiak N."/>
        </authorList>
    </citation>
    <scope>NUCLEOTIDE SEQUENCE</scope>
    <source>
        <strain evidence="3">GSE-NOS-MK-12-04C</strain>
    </source>
</reference>
<protein>
    <submittedName>
        <fullName evidence="3">Type II toxin-antitoxin system VapC family toxin</fullName>
    </submittedName>
</protein>
<dbReference type="AlphaFoldDB" id="A0A951QL37"/>
<evidence type="ECO:0000313" key="3">
    <source>
        <dbReference type="EMBL" id="MBW4667411.1"/>
    </source>
</evidence>
<dbReference type="Gene3D" id="3.40.50.1010">
    <property type="entry name" value="5'-nuclease"/>
    <property type="match status" value="1"/>
</dbReference>
<dbReference type="PANTHER" id="PTHR35901">
    <property type="entry name" value="RIBONUCLEASE VAPC3"/>
    <property type="match status" value="1"/>
</dbReference>
<dbReference type="CDD" id="cd09873">
    <property type="entry name" value="PIN_Pae0151-like"/>
    <property type="match status" value="1"/>
</dbReference>